<evidence type="ECO:0000313" key="7">
    <source>
        <dbReference type="Proteomes" id="UP000429523"/>
    </source>
</evidence>
<dbReference type="EMBL" id="QXFX01000900">
    <property type="protein sequence ID" value="KAE9101268.1"/>
    <property type="molecule type" value="Genomic_DNA"/>
</dbReference>
<evidence type="ECO:0000313" key="11">
    <source>
        <dbReference type="Proteomes" id="UP000488956"/>
    </source>
</evidence>
<dbReference type="Proteomes" id="UP000440732">
    <property type="component" value="Unassembled WGS sequence"/>
</dbReference>
<dbReference type="Proteomes" id="UP000437068">
    <property type="component" value="Unassembled WGS sequence"/>
</dbReference>
<dbReference type="EMBL" id="QXGF01000807">
    <property type="protein sequence ID" value="KAE8935422.1"/>
    <property type="molecule type" value="Genomic_DNA"/>
</dbReference>
<feature type="transmembrane region" description="Helical" evidence="1">
    <location>
        <begin position="101"/>
        <end position="128"/>
    </location>
</feature>
<evidence type="ECO:0000313" key="2">
    <source>
        <dbReference type="EMBL" id="KAE8935422.1"/>
    </source>
</evidence>
<accession>A0A6A4D4P2</accession>
<evidence type="ECO:0000313" key="10">
    <source>
        <dbReference type="Proteomes" id="UP000460718"/>
    </source>
</evidence>
<organism evidence="6 8">
    <name type="scientific">Phytophthora fragariae</name>
    <dbReference type="NCBI Taxonomy" id="53985"/>
    <lineage>
        <taxon>Eukaryota</taxon>
        <taxon>Sar</taxon>
        <taxon>Stramenopiles</taxon>
        <taxon>Oomycota</taxon>
        <taxon>Peronosporomycetes</taxon>
        <taxon>Peronosporales</taxon>
        <taxon>Peronosporaceae</taxon>
        <taxon>Phytophthora</taxon>
    </lineage>
</organism>
<evidence type="ECO:0000313" key="8">
    <source>
        <dbReference type="Proteomes" id="UP000437068"/>
    </source>
</evidence>
<protein>
    <submittedName>
        <fullName evidence="6">Uncharacterized protein</fullName>
    </submittedName>
</protein>
<reference evidence="7 8" key="1">
    <citation type="submission" date="2018-08" db="EMBL/GenBank/DDBJ databases">
        <title>Genomic investigation of the strawberry pathogen Phytophthora fragariae indicates pathogenicity is determined by transcriptional variation in three key races.</title>
        <authorList>
            <person name="Adams T.M."/>
            <person name="Armitage A.D."/>
            <person name="Sobczyk M.K."/>
            <person name="Bates H.J."/>
            <person name="Dunwell J.M."/>
            <person name="Nellist C.F."/>
            <person name="Harrison R.J."/>
        </authorList>
    </citation>
    <scope>NUCLEOTIDE SEQUENCE [LARGE SCALE GENOMIC DNA]</scope>
    <source>
        <strain evidence="6 8">A4</strain>
        <strain evidence="5 9">NOV-5</strain>
        <strain evidence="2 7">NOV-9</strain>
        <strain evidence="4 11">ONT-3</strain>
        <strain evidence="3 10">SCRP245</strain>
    </source>
</reference>
<gene>
    <name evidence="6" type="ORF">PF001_g14344</name>
    <name evidence="5" type="ORF">PF006_g14015</name>
    <name evidence="2" type="ORF">PF009_g14631</name>
    <name evidence="4" type="ORF">PF010_g14509</name>
    <name evidence="3" type="ORF">PF011_g14327</name>
</gene>
<dbReference type="Proteomes" id="UP000488956">
    <property type="component" value="Unassembled WGS sequence"/>
</dbReference>
<comment type="caution">
    <text evidence="6">The sequence shown here is derived from an EMBL/GenBank/DDBJ whole genome shotgun (WGS) entry which is preliminary data.</text>
</comment>
<evidence type="ECO:0000313" key="9">
    <source>
        <dbReference type="Proteomes" id="UP000440732"/>
    </source>
</evidence>
<keyword evidence="1" id="KW-0472">Membrane</keyword>
<evidence type="ECO:0000313" key="3">
    <source>
        <dbReference type="EMBL" id="KAE9000124.1"/>
    </source>
</evidence>
<dbReference type="Proteomes" id="UP000460718">
    <property type="component" value="Unassembled WGS sequence"/>
</dbReference>
<evidence type="ECO:0000313" key="6">
    <source>
        <dbReference type="EMBL" id="KAE9301681.1"/>
    </source>
</evidence>
<keyword evidence="1" id="KW-1133">Transmembrane helix</keyword>
<dbReference type="AlphaFoldDB" id="A0A6A4D4P2"/>
<keyword evidence="1" id="KW-0812">Transmembrane</keyword>
<feature type="transmembrane region" description="Helical" evidence="1">
    <location>
        <begin position="63"/>
        <end position="89"/>
    </location>
</feature>
<name>A0A6A4D4P2_9STRA</name>
<evidence type="ECO:0000256" key="1">
    <source>
        <dbReference type="SAM" id="Phobius"/>
    </source>
</evidence>
<dbReference type="EMBL" id="QXGE01000887">
    <property type="protein sequence ID" value="KAE9301681.1"/>
    <property type="molecule type" value="Genomic_DNA"/>
</dbReference>
<proteinExistence type="predicted"/>
<evidence type="ECO:0000313" key="4">
    <source>
        <dbReference type="EMBL" id="KAE9101268.1"/>
    </source>
</evidence>
<dbReference type="Proteomes" id="UP000429523">
    <property type="component" value="Unassembled WGS sequence"/>
</dbReference>
<dbReference type="EMBL" id="QXGA01000859">
    <property type="protein sequence ID" value="KAE9138214.1"/>
    <property type="molecule type" value="Genomic_DNA"/>
</dbReference>
<dbReference type="EMBL" id="QXFW01000921">
    <property type="protein sequence ID" value="KAE9000124.1"/>
    <property type="molecule type" value="Genomic_DNA"/>
</dbReference>
<evidence type="ECO:0000313" key="5">
    <source>
        <dbReference type="EMBL" id="KAE9138214.1"/>
    </source>
</evidence>
<sequence>MKSGSKRLLDLGRSNRGLTYTAGEEISEKNNPTECRRPTQVTIDGMLVVRKDQARILEQTLQLLFSCEVLVVTEFVKVLVPLVLGLLLATLWTLPSARYSILLRALVIVCVTVFKKYGISTVHLLAFLLEQQCANFQTKLVSCFIALVFSTSAHQGMDWASGKR</sequence>